<dbReference type="AlphaFoldDB" id="H1Y695"/>
<dbReference type="OrthoDB" id="636258at2"/>
<dbReference type="Gene3D" id="2.60.120.10">
    <property type="entry name" value="Jelly Rolls"/>
    <property type="match status" value="1"/>
</dbReference>
<keyword evidence="3" id="KW-0804">Transcription</keyword>
<dbReference type="GO" id="GO:0043565">
    <property type="term" value="F:sequence-specific DNA binding"/>
    <property type="evidence" value="ECO:0007669"/>
    <property type="project" value="InterPro"/>
</dbReference>
<accession>H1Y695</accession>
<dbReference type="RefSeq" id="WP_008504427.1">
    <property type="nucleotide sequence ID" value="NZ_CM001403.1"/>
</dbReference>
<feature type="domain" description="HTH araC/xylS-type" evidence="4">
    <location>
        <begin position="176"/>
        <end position="276"/>
    </location>
</feature>
<dbReference type="STRING" id="714943.Mucpa_0657"/>
<dbReference type="Proteomes" id="UP000002774">
    <property type="component" value="Chromosome"/>
</dbReference>
<evidence type="ECO:0000259" key="4">
    <source>
        <dbReference type="PROSITE" id="PS01124"/>
    </source>
</evidence>
<dbReference type="GO" id="GO:0003700">
    <property type="term" value="F:DNA-binding transcription factor activity"/>
    <property type="evidence" value="ECO:0007669"/>
    <property type="project" value="InterPro"/>
</dbReference>
<dbReference type="eggNOG" id="COG2207">
    <property type="taxonomic scope" value="Bacteria"/>
</dbReference>
<evidence type="ECO:0000256" key="3">
    <source>
        <dbReference type="ARBA" id="ARBA00023163"/>
    </source>
</evidence>
<dbReference type="InterPro" id="IPR003313">
    <property type="entry name" value="AraC-bd"/>
</dbReference>
<organism evidence="5 6">
    <name type="scientific">Mucilaginibacter paludis DSM 18603</name>
    <dbReference type="NCBI Taxonomy" id="714943"/>
    <lineage>
        <taxon>Bacteria</taxon>
        <taxon>Pseudomonadati</taxon>
        <taxon>Bacteroidota</taxon>
        <taxon>Sphingobacteriia</taxon>
        <taxon>Sphingobacteriales</taxon>
        <taxon>Sphingobacteriaceae</taxon>
        <taxon>Mucilaginibacter</taxon>
    </lineage>
</organism>
<dbReference type="PROSITE" id="PS00041">
    <property type="entry name" value="HTH_ARAC_FAMILY_1"/>
    <property type="match status" value="1"/>
</dbReference>
<dbReference type="SMART" id="SM00342">
    <property type="entry name" value="HTH_ARAC"/>
    <property type="match status" value="1"/>
</dbReference>
<dbReference type="InterPro" id="IPR018060">
    <property type="entry name" value="HTH_AraC"/>
</dbReference>
<gene>
    <name evidence="5" type="ORF">Mucpa_0657</name>
</gene>
<dbReference type="SUPFAM" id="SSF46689">
    <property type="entry name" value="Homeodomain-like"/>
    <property type="match status" value="1"/>
</dbReference>
<evidence type="ECO:0000313" key="6">
    <source>
        <dbReference type="Proteomes" id="UP000002774"/>
    </source>
</evidence>
<keyword evidence="6" id="KW-1185">Reference proteome</keyword>
<evidence type="ECO:0000256" key="2">
    <source>
        <dbReference type="ARBA" id="ARBA00023125"/>
    </source>
</evidence>
<evidence type="ECO:0000313" key="5">
    <source>
        <dbReference type="EMBL" id="EHQ24843.1"/>
    </source>
</evidence>
<dbReference type="Gene3D" id="1.10.10.60">
    <property type="entry name" value="Homeodomain-like"/>
    <property type="match status" value="2"/>
</dbReference>
<dbReference type="SUPFAM" id="SSF51215">
    <property type="entry name" value="Regulatory protein AraC"/>
    <property type="match status" value="1"/>
</dbReference>
<evidence type="ECO:0000256" key="1">
    <source>
        <dbReference type="ARBA" id="ARBA00023015"/>
    </source>
</evidence>
<dbReference type="PANTHER" id="PTHR43280:SF2">
    <property type="entry name" value="HTH-TYPE TRANSCRIPTIONAL REGULATOR EXSA"/>
    <property type="match status" value="1"/>
</dbReference>
<dbReference type="PANTHER" id="PTHR43280">
    <property type="entry name" value="ARAC-FAMILY TRANSCRIPTIONAL REGULATOR"/>
    <property type="match status" value="1"/>
</dbReference>
<dbReference type="PROSITE" id="PS01124">
    <property type="entry name" value="HTH_ARAC_FAMILY_2"/>
    <property type="match status" value="1"/>
</dbReference>
<dbReference type="InterPro" id="IPR014710">
    <property type="entry name" value="RmlC-like_jellyroll"/>
</dbReference>
<keyword evidence="1" id="KW-0805">Transcription regulation</keyword>
<sequence length="280" mass="32940">MTRENLYESYAINFATLDVCPKPEHKHTFFELVYIRSGNGRQCINNSHFNYKPGHLFLLSPDDCHSFDIESTTDFFFLQFNDIYLKTGGLGTDNIRRLEYILQNANHRPGCILRNIVDKSLVNPMIEAIFREYSNRDVYNQELIHQLVNTLIIVVARNIAKSLPDQVTVNTDEKTVDILQYIQQHIYYPEKLKTENIGHIFGVSNAYLGRYFKKHTHETMQGYITKYKIKLIEHRLKFSDKRINEIAEEFGFTDISHLNKFFKKQKGKNLSAYRESVRLK</sequence>
<reference evidence="5" key="1">
    <citation type="submission" date="2011-09" db="EMBL/GenBank/DDBJ databases">
        <title>The permanent draft genome of Mucilaginibacter paludis DSM 18603.</title>
        <authorList>
            <consortium name="US DOE Joint Genome Institute (JGI-PGF)"/>
            <person name="Lucas S."/>
            <person name="Han J."/>
            <person name="Lapidus A."/>
            <person name="Bruce D."/>
            <person name="Goodwin L."/>
            <person name="Pitluck S."/>
            <person name="Peters L."/>
            <person name="Kyrpides N."/>
            <person name="Mavromatis K."/>
            <person name="Ivanova N."/>
            <person name="Mikhailova N."/>
            <person name="Held B."/>
            <person name="Detter J.C."/>
            <person name="Tapia R."/>
            <person name="Han C."/>
            <person name="Land M."/>
            <person name="Hauser L."/>
            <person name="Markowitz V."/>
            <person name="Cheng J.-F."/>
            <person name="Hugenholtz P."/>
            <person name="Woyke T."/>
            <person name="Wu D."/>
            <person name="Tindall B."/>
            <person name="Brambilla E."/>
            <person name="Klenk H.-P."/>
            <person name="Eisen J.A."/>
        </authorList>
    </citation>
    <scope>NUCLEOTIDE SEQUENCE [LARGE SCALE GENOMIC DNA]</scope>
    <source>
        <strain evidence="5">DSM 18603</strain>
    </source>
</reference>
<dbReference type="Pfam" id="PF02311">
    <property type="entry name" value="AraC_binding"/>
    <property type="match status" value="1"/>
</dbReference>
<dbReference type="InterPro" id="IPR009057">
    <property type="entry name" value="Homeodomain-like_sf"/>
</dbReference>
<protein>
    <submittedName>
        <fullName evidence="5">Transcriptional regulator, AraC family</fullName>
    </submittedName>
</protein>
<dbReference type="InterPro" id="IPR037923">
    <property type="entry name" value="HTH-like"/>
</dbReference>
<dbReference type="InterPro" id="IPR018062">
    <property type="entry name" value="HTH_AraC-typ_CS"/>
</dbReference>
<dbReference type="Pfam" id="PF12833">
    <property type="entry name" value="HTH_18"/>
    <property type="match status" value="1"/>
</dbReference>
<dbReference type="HOGENOM" id="CLU_000445_88_3_10"/>
<keyword evidence="2" id="KW-0238">DNA-binding</keyword>
<dbReference type="EMBL" id="CM001403">
    <property type="protein sequence ID" value="EHQ24843.1"/>
    <property type="molecule type" value="Genomic_DNA"/>
</dbReference>
<name>H1Y695_9SPHI</name>
<proteinExistence type="predicted"/>